<reference evidence="4" key="2">
    <citation type="submission" date="2020-03" db="EMBL/GenBank/DDBJ databases">
        <title>Complete Genome Sequence of Adlercreutzia sp. strain 8CFCBH1 Producing Equol, Isolated from Healthy Japanese Feces.</title>
        <authorList>
            <person name="Ogata Y."/>
            <person name="Sakamoto M."/>
            <person name="Ohkuma M."/>
            <person name="Hattori M."/>
            <person name="Suda W."/>
        </authorList>
    </citation>
    <scope>NUCLEOTIDE SEQUENCE [LARGE SCALE GENOMIC DNA]</scope>
    <source>
        <strain evidence="4">8CFCBH1</strain>
    </source>
</reference>
<dbReference type="RefSeq" id="WP_173114433.1">
    <property type="nucleotide sequence ID" value="NZ_AP022829.1"/>
</dbReference>
<dbReference type="GO" id="GO:0016990">
    <property type="term" value="F:arginine deiminase activity"/>
    <property type="evidence" value="ECO:0007669"/>
    <property type="project" value="InterPro"/>
</dbReference>
<dbReference type="EMBL" id="AP022829">
    <property type="protein sequence ID" value="BCA89523.1"/>
    <property type="molecule type" value="Genomic_DNA"/>
</dbReference>
<keyword evidence="2" id="KW-0378">Hydrolase</keyword>
<dbReference type="Gene3D" id="3.75.10.10">
    <property type="entry name" value="L-arginine/glycine Amidinotransferase, Chain A"/>
    <property type="match status" value="1"/>
</dbReference>
<dbReference type="AlphaFoldDB" id="A0A6F8SND3"/>
<dbReference type="SUPFAM" id="SSF55909">
    <property type="entry name" value="Pentein"/>
    <property type="match status" value="1"/>
</dbReference>
<protein>
    <recommendedName>
        <fullName evidence="5">Arginine deiminase</fullName>
    </recommendedName>
</protein>
<dbReference type="GO" id="GO:0019546">
    <property type="term" value="P:L-arginine deiminase pathway"/>
    <property type="evidence" value="ECO:0007669"/>
    <property type="project" value="TreeGrafter"/>
</dbReference>
<dbReference type="Proteomes" id="UP000501727">
    <property type="component" value="Chromosome"/>
</dbReference>
<dbReference type="KEGG" id="ahat:ADCFC_21420"/>
<dbReference type="PANTHER" id="PTHR47271">
    <property type="entry name" value="ARGININE DEIMINASE"/>
    <property type="match status" value="1"/>
</dbReference>
<evidence type="ECO:0008006" key="5">
    <source>
        <dbReference type="Google" id="ProtNLM"/>
    </source>
</evidence>
<evidence type="ECO:0000256" key="2">
    <source>
        <dbReference type="ARBA" id="ARBA00022801"/>
    </source>
</evidence>
<dbReference type="PANTHER" id="PTHR47271:SF2">
    <property type="entry name" value="ARGININE DEIMINASE"/>
    <property type="match status" value="1"/>
</dbReference>
<organism evidence="3 4">
    <name type="scientific">Adlercreutzia hattorii</name>
    <dbReference type="NCBI Taxonomy" id="2707299"/>
    <lineage>
        <taxon>Bacteria</taxon>
        <taxon>Bacillati</taxon>
        <taxon>Actinomycetota</taxon>
        <taxon>Coriobacteriia</taxon>
        <taxon>Eggerthellales</taxon>
        <taxon>Eggerthellaceae</taxon>
        <taxon>Adlercreutzia</taxon>
    </lineage>
</organism>
<reference evidence="4" key="1">
    <citation type="journal article" date="2020" name="Microbiol. Resour. Announc.">
        <title>Complete Genome Sequence of Adlercreutzia sp. Strain 8CFCBH1, a Potent Producer of Equol, Isolated from Healthy Japanese Feces.</title>
        <authorList>
            <person name="Ogata Y."/>
            <person name="Sakamoto M."/>
            <person name="Ohkuma M."/>
            <person name="Hattori M."/>
            <person name="Suda W."/>
        </authorList>
    </citation>
    <scope>NUCLEOTIDE SEQUENCE [LARGE SCALE GENOMIC DNA]</scope>
    <source>
        <strain evidence="4">8CFCBH1</strain>
    </source>
</reference>
<proteinExistence type="inferred from homology"/>
<gene>
    <name evidence="3" type="ORF">ADCFC_20200</name>
</gene>
<accession>A0A6F8SND3</accession>
<evidence type="ECO:0000313" key="3">
    <source>
        <dbReference type="EMBL" id="BCA89523.1"/>
    </source>
</evidence>
<keyword evidence="4" id="KW-1185">Reference proteome</keyword>
<dbReference type="PRINTS" id="PR01466">
    <property type="entry name" value="ARGDEIMINASE"/>
</dbReference>
<sequence length="130" mass="14175">MVDRDAFLFNPFLSGNVNVYKLTPASDCVRTQPVGSDWSKVLADALGESSVRLIPVGNGDEIQGFWEMWNLGGNVLTLAPGLVVCYDRNKITLDLLDKAGIEVRTFEGAELSRGRGGARCMSMPIIREAL</sequence>
<comment type="similarity">
    <text evidence="1">Belongs to the arginine deiminase family.</text>
</comment>
<name>A0A6F8SND3_9ACTN</name>
<evidence type="ECO:0000256" key="1">
    <source>
        <dbReference type="ARBA" id="ARBA00010206"/>
    </source>
</evidence>
<dbReference type="Pfam" id="PF02274">
    <property type="entry name" value="ADI"/>
    <property type="match status" value="1"/>
</dbReference>
<evidence type="ECO:0000313" key="4">
    <source>
        <dbReference type="Proteomes" id="UP000501727"/>
    </source>
</evidence>
<dbReference type="InterPro" id="IPR003876">
    <property type="entry name" value="Arg_deiminase"/>
</dbReference>